<sequence length="358" mass="37856">MNQSAPAPTATGGGKPPQVRRARCAVAARAFTLVELLVVIAIIGVLVALLLPAVQAAREAARRTQCQNNLKQVGLATQNYHDSRRELPPSRVADGQQTWLALILDYMEQASVKKLWNPQLGCYYDQTLATRNASVEAYYCPSQSHENRAILVPEIPQDGHSHVRGDPEIPGTTVGYSGALADYRGVLGSTCPVFATNDAGTQIQVTDFDGGMGHYADGAIPQCDRSKVRFGGAGNRGVIGFKAMTALKSVTDGTSLTVLGGEVGRYASEAGHAFNGDHNAAIMLGEGRGFCQKCELNKAEGGDNGFGGVHSGIVLFVMCDGSVQSISKETDLPVLDRMATRAGDDLYALNGTATSCRP</sequence>
<keyword evidence="1" id="KW-0472">Membrane</keyword>
<evidence type="ECO:0000256" key="1">
    <source>
        <dbReference type="SAM" id="Phobius"/>
    </source>
</evidence>
<keyword evidence="1" id="KW-1133">Transmembrane helix</keyword>
<evidence type="ECO:0000259" key="2">
    <source>
        <dbReference type="Pfam" id="PF07596"/>
    </source>
</evidence>
<dbReference type="RefSeq" id="WP_152101102.1">
    <property type="nucleotide sequence ID" value="NZ_AP021861.1"/>
</dbReference>
<name>A0A5K7XH91_9BACT</name>
<dbReference type="InterPro" id="IPR027558">
    <property type="entry name" value="Pre_pil_HX9DG_C"/>
</dbReference>
<dbReference type="Pfam" id="PF07963">
    <property type="entry name" value="N_methyl"/>
    <property type="match status" value="1"/>
</dbReference>
<dbReference type="SUPFAM" id="SSF54523">
    <property type="entry name" value="Pili subunits"/>
    <property type="match status" value="1"/>
</dbReference>
<dbReference type="Gene3D" id="3.30.700.10">
    <property type="entry name" value="Glycoprotein, Type 4 Pilin"/>
    <property type="match status" value="1"/>
</dbReference>
<gene>
    <name evidence="3" type="ORF">PLANPX_5420</name>
</gene>
<dbReference type="NCBIfam" id="TIGR04294">
    <property type="entry name" value="pre_pil_HX9DG"/>
    <property type="match status" value="1"/>
</dbReference>
<dbReference type="InterPro" id="IPR011453">
    <property type="entry name" value="DUF1559"/>
</dbReference>
<evidence type="ECO:0000313" key="4">
    <source>
        <dbReference type="Proteomes" id="UP000326837"/>
    </source>
</evidence>
<dbReference type="AlphaFoldDB" id="A0A5K7XH91"/>
<dbReference type="NCBIfam" id="TIGR02532">
    <property type="entry name" value="IV_pilin_GFxxxE"/>
    <property type="match status" value="1"/>
</dbReference>
<dbReference type="KEGG" id="lpav:PLANPX_5420"/>
<evidence type="ECO:0000313" key="3">
    <source>
        <dbReference type="EMBL" id="BBO35808.1"/>
    </source>
</evidence>
<keyword evidence="1" id="KW-0812">Transmembrane</keyword>
<dbReference type="Proteomes" id="UP000326837">
    <property type="component" value="Chromosome"/>
</dbReference>
<reference evidence="4" key="1">
    <citation type="submission" date="2019-10" db="EMBL/GenBank/DDBJ databases">
        <title>Lacipirellula parvula gen. nov., sp. nov., representing a lineage of planctomycetes widespread in freshwater anoxic habitats, and description of the family Lacipirellulaceae.</title>
        <authorList>
            <person name="Dedysh S.N."/>
            <person name="Kulichevskaya I.S."/>
            <person name="Beletsky A.V."/>
            <person name="Rakitin A.L."/>
            <person name="Mardanov A.V."/>
            <person name="Ivanova A.A."/>
            <person name="Saltykova V.X."/>
            <person name="Rijpstra W.I.C."/>
            <person name="Sinninghe Damste J.S."/>
            <person name="Ravin N.V."/>
        </authorList>
    </citation>
    <scope>NUCLEOTIDE SEQUENCE [LARGE SCALE GENOMIC DNA]</scope>
    <source>
        <strain evidence="4">PX69</strain>
    </source>
</reference>
<dbReference type="InterPro" id="IPR045584">
    <property type="entry name" value="Pilin-like"/>
</dbReference>
<accession>A0A5K7XH91</accession>
<proteinExistence type="predicted"/>
<dbReference type="Pfam" id="PF07596">
    <property type="entry name" value="SBP_bac_10"/>
    <property type="match status" value="1"/>
</dbReference>
<feature type="transmembrane region" description="Helical" evidence="1">
    <location>
        <begin position="30"/>
        <end position="54"/>
    </location>
</feature>
<dbReference type="PANTHER" id="PTHR30093">
    <property type="entry name" value="GENERAL SECRETION PATHWAY PROTEIN G"/>
    <property type="match status" value="1"/>
</dbReference>
<keyword evidence="4" id="KW-1185">Reference proteome</keyword>
<feature type="domain" description="DUF1559" evidence="2">
    <location>
        <begin position="55"/>
        <end position="331"/>
    </location>
</feature>
<dbReference type="InterPro" id="IPR012902">
    <property type="entry name" value="N_methyl_site"/>
</dbReference>
<protein>
    <recommendedName>
        <fullName evidence="2">DUF1559 domain-containing protein</fullName>
    </recommendedName>
</protein>
<dbReference type="PANTHER" id="PTHR30093:SF2">
    <property type="entry name" value="TYPE II SECRETION SYSTEM PROTEIN H"/>
    <property type="match status" value="1"/>
</dbReference>
<organism evidence="3 4">
    <name type="scientific">Lacipirellula parvula</name>
    <dbReference type="NCBI Taxonomy" id="2650471"/>
    <lineage>
        <taxon>Bacteria</taxon>
        <taxon>Pseudomonadati</taxon>
        <taxon>Planctomycetota</taxon>
        <taxon>Planctomycetia</taxon>
        <taxon>Pirellulales</taxon>
        <taxon>Lacipirellulaceae</taxon>
        <taxon>Lacipirellula</taxon>
    </lineage>
</organism>
<dbReference type="EMBL" id="AP021861">
    <property type="protein sequence ID" value="BBO35808.1"/>
    <property type="molecule type" value="Genomic_DNA"/>
</dbReference>